<dbReference type="PANTHER" id="PTHR45619">
    <property type="entry name" value="SERINE/THREONINE-PROTEIN PHOSPHATASE PP2A-RELATED"/>
    <property type="match status" value="1"/>
</dbReference>
<dbReference type="CDD" id="cd07415">
    <property type="entry name" value="MPP_PP2A_PP4_PP6"/>
    <property type="match status" value="1"/>
</dbReference>
<keyword evidence="2 6" id="KW-0378">Hydrolase</keyword>
<name>A0AAN7WRZ4_9SACH</name>
<evidence type="ECO:0000313" key="10">
    <source>
        <dbReference type="Proteomes" id="UP001306508"/>
    </source>
</evidence>
<evidence type="ECO:0000256" key="4">
    <source>
        <dbReference type="ARBA" id="ARBA00047761"/>
    </source>
</evidence>
<dbReference type="InterPro" id="IPR047129">
    <property type="entry name" value="PPA2-like"/>
</dbReference>
<dbReference type="InterPro" id="IPR004843">
    <property type="entry name" value="Calcineurin-like_PHP"/>
</dbReference>
<protein>
    <recommendedName>
        <fullName evidence="6">Serine/threonine-protein phosphatase</fullName>
        <ecNumber evidence="6">3.1.3.16</ecNumber>
    </recommendedName>
</protein>
<evidence type="ECO:0000256" key="5">
    <source>
        <dbReference type="ARBA" id="ARBA00048336"/>
    </source>
</evidence>
<dbReference type="Proteomes" id="UP001306508">
    <property type="component" value="Unassembled WGS sequence"/>
</dbReference>
<dbReference type="AlphaFoldDB" id="A0AAN7WRZ4"/>
<evidence type="ECO:0000256" key="7">
    <source>
        <dbReference type="SAM" id="MobiDB-lite"/>
    </source>
</evidence>
<keyword evidence="1" id="KW-0479">Metal-binding</keyword>
<proteinExistence type="inferred from homology"/>
<comment type="catalytic activity">
    <reaction evidence="5 6">
        <text>O-phospho-L-threonyl-[protein] + H2O = L-threonyl-[protein] + phosphate</text>
        <dbReference type="Rhea" id="RHEA:47004"/>
        <dbReference type="Rhea" id="RHEA-COMP:11060"/>
        <dbReference type="Rhea" id="RHEA-COMP:11605"/>
        <dbReference type="ChEBI" id="CHEBI:15377"/>
        <dbReference type="ChEBI" id="CHEBI:30013"/>
        <dbReference type="ChEBI" id="CHEBI:43474"/>
        <dbReference type="ChEBI" id="CHEBI:61977"/>
        <dbReference type="EC" id="3.1.3.16"/>
    </reaction>
</comment>
<dbReference type="Gene3D" id="3.60.21.10">
    <property type="match status" value="1"/>
</dbReference>
<sequence length="432" mass="49772">MELDRCLELLYRGRLLPEVTIEALCFKLKEMLIKESNVIHISTPVTVVGDMHGQFHDMLEMFRIGGKIPDTNYLFLGDYVDRGLYSVETIMLLITLKLRYPNRIHLLRGNHESRQITQSYGFYTECLNKYGGSSRVWNLITDLFDYLVLACIIDDELFCVHGGLSPNVQTIDQIRIIDRFREIPHDGAMADLVWSDPEENGMNTRDSSFDNSNSGNSNSNRNRNNMNGNSDIAEDFLIETSEHFQVSPRGAGYTFGRSVVEKFLQLNGMDRIYRAHQLCSEGYQVYFGGLVTTVWSAPNYCYRCGNKASILELYSRDSFYFNVFEEAPEIRRNTFHNDSSNNISDWNPLSDTEYYNEEMLTPQSSSITTRKIISDYFEEDTLSHISRRNNGFSLLQGFSETNELNETNMGVDVFSDSYQSKSASNRRVEYFL</sequence>
<dbReference type="SMART" id="SM00156">
    <property type="entry name" value="PP2Ac"/>
    <property type="match status" value="1"/>
</dbReference>
<reference evidence="10" key="1">
    <citation type="submission" date="2023-07" db="EMBL/GenBank/DDBJ databases">
        <title>A draft genome of Kazachstania heterogenica Y-27499.</title>
        <authorList>
            <person name="Donic C."/>
            <person name="Kralova J.S."/>
            <person name="Fidel L."/>
            <person name="Ben-Dor S."/>
            <person name="Jung S."/>
        </authorList>
    </citation>
    <scope>NUCLEOTIDE SEQUENCE [LARGE SCALE GENOMIC DNA]</scope>
    <source>
        <strain evidence="10">Y27499</strain>
    </source>
</reference>
<accession>A0AAN7WRZ4</accession>
<dbReference type="SUPFAM" id="SSF56300">
    <property type="entry name" value="Metallo-dependent phosphatases"/>
    <property type="match status" value="1"/>
</dbReference>
<comment type="similarity">
    <text evidence="6">Belongs to the PPP phosphatase family.</text>
</comment>
<dbReference type="GO" id="GO:0004722">
    <property type="term" value="F:protein serine/threonine phosphatase activity"/>
    <property type="evidence" value="ECO:0007669"/>
    <property type="project" value="UniProtKB-EC"/>
</dbReference>
<evidence type="ECO:0000259" key="8">
    <source>
        <dbReference type="PROSITE" id="PS00125"/>
    </source>
</evidence>
<evidence type="ECO:0000256" key="6">
    <source>
        <dbReference type="RuleBase" id="RU004273"/>
    </source>
</evidence>
<gene>
    <name evidence="9" type="ORF">RI543_003902</name>
</gene>
<evidence type="ECO:0000313" key="9">
    <source>
        <dbReference type="EMBL" id="KAK5778243.1"/>
    </source>
</evidence>
<dbReference type="PRINTS" id="PR00114">
    <property type="entry name" value="STPHPHTASE"/>
</dbReference>
<dbReference type="InterPro" id="IPR029052">
    <property type="entry name" value="Metallo-depent_PP-like"/>
</dbReference>
<comment type="catalytic activity">
    <reaction evidence="4">
        <text>O-phospho-L-seryl-[protein] + H2O = L-seryl-[protein] + phosphate</text>
        <dbReference type="Rhea" id="RHEA:20629"/>
        <dbReference type="Rhea" id="RHEA-COMP:9863"/>
        <dbReference type="Rhea" id="RHEA-COMP:11604"/>
        <dbReference type="ChEBI" id="CHEBI:15377"/>
        <dbReference type="ChEBI" id="CHEBI:29999"/>
        <dbReference type="ChEBI" id="CHEBI:43474"/>
        <dbReference type="ChEBI" id="CHEBI:83421"/>
        <dbReference type="EC" id="3.1.3.16"/>
    </reaction>
</comment>
<feature type="region of interest" description="Disordered" evidence="7">
    <location>
        <begin position="203"/>
        <end position="227"/>
    </location>
</feature>
<dbReference type="EMBL" id="JAWIZZ010000053">
    <property type="protein sequence ID" value="KAK5778243.1"/>
    <property type="molecule type" value="Genomic_DNA"/>
</dbReference>
<organism evidence="9 10">
    <name type="scientific">Arxiozyma heterogenica</name>
    <dbReference type="NCBI Taxonomy" id="278026"/>
    <lineage>
        <taxon>Eukaryota</taxon>
        <taxon>Fungi</taxon>
        <taxon>Dikarya</taxon>
        <taxon>Ascomycota</taxon>
        <taxon>Saccharomycotina</taxon>
        <taxon>Saccharomycetes</taxon>
        <taxon>Saccharomycetales</taxon>
        <taxon>Saccharomycetaceae</taxon>
        <taxon>Arxiozyma</taxon>
    </lineage>
</organism>
<comment type="caution">
    <text evidence="9">The sequence shown here is derived from an EMBL/GenBank/DDBJ whole genome shotgun (WGS) entry which is preliminary data.</text>
</comment>
<evidence type="ECO:0000256" key="3">
    <source>
        <dbReference type="ARBA" id="ARBA00023211"/>
    </source>
</evidence>
<evidence type="ECO:0000256" key="1">
    <source>
        <dbReference type="ARBA" id="ARBA00022723"/>
    </source>
</evidence>
<feature type="compositionally biased region" description="Low complexity" evidence="7">
    <location>
        <begin position="205"/>
        <end position="227"/>
    </location>
</feature>
<keyword evidence="3" id="KW-0464">Manganese</keyword>
<keyword evidence="10" id="KW-1185">Reference proteome</keyword>
<feature type="domain" description="Serine/threonine specific protein phosphatases" evidence="8">
    <location>
        <begin position="107"/>
        <end position="112"/>
    </location>
</feature>
<evidence type="ECO:0000256" key="2">
    <source>
        <dbReference type="ARBA" id="ARBA00022801"/>
    </source>
</evidence>
<dbReference type="GO" id="GO:0046872">
    <property type="term" value="F:metal ion binding"/>
    <property type="evidence" value="ECO:0007669"/>
    <property type="project" value="UniProtKB-KW"/>
</dbReference>
<dbReference type="PROSITE" id="PS00125">
    <property type="entry name" value="SER_THR_PHOSPHATASE"/>
    <property type="match status" value="1"/>
</dbReference>
<dbReference type="EC" id="3.1.3.16" evidence="6"/>
<dbReference type="Pfam" id="PF00149">
    <property type="entry name" value="Metallophos"/>
    <property type="match status" value="1"/>
</dbReference>
<dbReference type="InterPro" id="IPR006186">
    <property type="entry name" value="Ser/Thr-sp_prot-phosphatase"/>
</dbReference>